<gene>
    <name evidence="1" type="ORF">CK510_04015</name>
</gene>
<dbReference type="Proteomes" id="UP000218238">
    <property type="component" value="Unassembled WGS sequence"/>
</dbReference>
<organism evidence="1 2">
    <name type="scientific">Brunnivagina elsteri CCALA 953</name>
    <dbReference type="NCBI Taxonomy" id="987040"/>
    <lineage>
        <taxon>Bacteria</taxon>
        <taxon>Bacillati</taxon>
        <taxon>Cyanobacteriota</taxon>
        <taxon>Cyanophyceae</taxon>
        <taxon>Nostocales</taxon>
        <taxon>Calotrichaceae</taxon>
        <taxon>Brunnivagina</taxon>
    </lineage>
</organism>
<proteinExistence type="predicted"/>
<dbReference type="EMBL" id="NTFS01000025">
    <property type="protein sequence ID" value="PAX60043.1"/>
    <property type="molecule type" value="Genomic_DNA"/>
</dbReference>
<dbReference type="OrthoDB" id="495855at2"/>
<keyword evidence="2" id="KW-1185">Reference proteome</keyword>
<name>A0A2A2TNL2_9CYAN</name>
<dbReference type="AlphaFoldDB" id="A0A2A2TNL2"/>
<evidence type="ECO:0000313" key="2">
    <source>
        <dbReference type="Proteomes" id="UP000218238"/>
    </source>
</evidence>
<comment type="caution">
    <text evidence="1">The sequence shown here is derived from an EMBL/GenBank/DDBJ whole genome shotgun (WGS) entry which is preliminary data.</text>
</comment>
<reference evidence="1 2" key="1">
    <citation type="submission" date="2017-08" db="EMBL/GenBank/DDBJ databases">
        <title>Draft genome sequence of filamentous cyanobacterium Calothrix elsteri CCALA 953.</title>
        <authorList>
            <person name="Gagunashvili A.N."/>
            <person name="Elster J."/>
            <person name="Andresson O.S."/>
        </authorList>
    </citation>
    <scope>NUCLEOTIDE SEQUENCE [LARGE SCALE GENOMIC DNA]</scope>
    <source>
        <strain evidence="1 2">CCALA 953</strain>
    </source>
</reference>
<sequence>MAKRFKSLNAALKYLRAPGAGGTTTTPVNAPAGSQLAEYQEYKSGKKVITYTRDAASKPGQLDEVKILPFAEAATSTDFLLVSFSKRASGQFSATGLTALKLNHRTTGDGANAIGFTPARATVTIAATTAGTSTPSKITGRTYQKKNNNSYTFPFGQGESTLVSYKAVKADILSAVATGGTNRSVSFRTEVYR</sequence>
<protein>
    <submittedName>
        <fullName evidence="1">Uncharacterized protein</fullName>
    </submittedName>
</protein>
<accession>A0A2A2TNL2</accession>
<dbReference type="RefSeq" id="WP_095720466.1">
    <property type="nucleotide sequence ID" value="NZ_NTFS01000025.1"/>
</dbReference>
<evidence type="ECO:0000313" key="1">
    <source>
        <dbReference type="EMBL" id="PAX60043.1"/>
    </source>
</evidence>